<feature type="domain" description="Alpha-galactosidase NEW3" evidence="4">
    <location>
        <begin position="814"/>
        <end position="889"/>
    </location>
</feature>
<dbReference type="AlphaFoldDB" id="A0A7G1PHP0"/>
<dbReference type="PANTHER" id="PTHR12143">
    <property type="entry name" value="PEPTIDE N-GLYCANASE PNGASE -RELATED"/>
    <property type="match status" value="1"/>
</dbReference>
<dbReference type="RefSeq" id="WP_190854750.1">
    <property type="nucleotide sequence ID" value="NZ_AP023440.1"/>
</dbReference>
<sequence>MHRPLHRLRNRASTVLAALLVAGGGLGPVPAIAQAPAAAPQLTSLVNPFIGTQNFGNTFPGASAPFGMVQVSPDTGGQGGYDYQQDKIHGFSQTHLSGVGCSVMGELPLMPTTGAVDSVDPDAYRSTYSHDDEDAEPGYYRVGLKTYGIDAELTATPRTGWQRYTFPSTGRANVLFNTGKANQKVYTSEVHVVGDRTVEGRVEAGNFCAGKDKHTVYFTATFDRPFASHGTWRGTTRTPGERDAAGEGGNGAWVTFDAEADRDVVVKVGLSYTGTEGARKNLKAETDDSYDFDATRAGLHATWEQQLASVKIGGGSAERQRAFYSALYHAQLHPNLAGDVDGRYAGFDGKTHSASGFTPYQNLSLWDTHRPQNQLLQMLEPKVARDVALSVVATGRDGGWLPRWSLANSETNIMTGDPVTPFLVEAWSKGLLAGHEEEAYALLRKNALSTPPDDSPYNGRAGVAAYQDRGYIPSGLEPGKDCADKGGDNDCRHPASATLEYAAADASLALMAKGLGHASDARMFAAHGQWYKNLWDSSIQQFRPRTTDGTWLTPYDPVEAGHQFHEGGAYQYQWLAPQDPAGLVSLMGGKRATEKRLDSFFAYDKLLADPAETARKDWISAPYDYYGKPTYNPNNEPDLHSPYMYLWAGAPAKTATVVRAAMTLFTDGPDGMTGNDDLGTMSAWYVFSSLGLYPTTNGGDFLTVSSPQFPSAVIRIGAYGHQQGGTLTVKAPGTSDSQRYVQRAEFGGKNLRNTWLDWDAVAKGGNLAFEMAGKPSAWGTGKGAEPPSVNRAAADSRRHLDASLRTGSDVLPTADSAQSVRLKLDVMGQSPGTLRVGVAAKAPSGWTVKASKPFSLTSHRLPVQRTASVDVSVPAKTAPGSYTVRITATAKGVKSVERVATIEVRDAARCAADADEQCAVDLGKEVNHDGTATVTASDEGDFDGGGWSFDGDLLPAAGPVVWDGVTYDAPDPSGTAPNFVEARGQAMLLPAGSYSALRLVAVAHHGPVTTMLTVRYTDGTTAEVPVPVGDWAGAAPQGSSVTLEMPHRIKRGQGVDGPPVRLFGASADLDASKTVRSVGLQNDPRVQVYAITLR</sequence>
<dbReference type="GO" id="GO:0005975">
    <property type="term" value="P:carbohydrate metabolic process"/>
    <property type="evidence" value="ECO:0007669"/>
    <property type="project" value="InterPro"/>
</dbReference>
<evidence type="ECO:0000259" key="5">
    <source>
        <dbReference type="Pfam" id="PF17678"/>
    </source>
</evidence>
<dbReference type="InterPro" id="IPR050883">
    <property type="entry name" value="PNGase"/>
</dbReference>
<dbReference type="Pfam" id="PF10633">
    <property type="entry name" value="NPCBM_assoc"/>
    <property type="match status" value="1"/>
</dbReference>
<feature type="region of interest" description="Disordered" evidence="1">
    <location>
        <begin position="778"/>
        <end position="797"/>
    </location>
</feature>
<dbReference type="Gene3D" id="1.20.1610.10">
    <property type="entry name" value="alpha-1,2-mannosidases domains"/>
    <property type="match status" value="1"/>
</dbReference>
<dbReference type="GO" id="GO:0005829">
    <property type="term" value="C:cytosol"/>
    <property type="evidence" value="ECO:0007669"/>
    <property type="project" value="TreeGrafter"/>
</dbReference>
<dbReference type="Gene3D" id="3.30.2080.10">
    <property type="entry name" value="GH92 mannosidase domain"/>
    <property type="match status" value="1"/>
</dbReference>
<dbReference type="Pfam" id="PF17678">
    <property type="entry name" value="Glyco_hydro_92N"/>
    <property type="match status" value="1"/>
</dbReference>
<evidence type="ECO:0000313" key="6">
    <source>
        <dbReference type="EMBL" id="BCL33175.1"/>
    </source>
</evidence>
<feature type="signal peptide" evidence="2">
    <location>
        <begin position="1"/>
        <end position="33"/>
    </location>
</feature>
<keyword evidence="7" id="KW-1185">Reference proteome</keyword>
<feature type="chain" id="PRO_5028911152" evidence="2">
    <location>
        <begin position="34"/>
        <end position="1094"/>
    </location>
</feature>
<accession>A0A7G1PHP0</accession>
<dbReference type="InterPro" id="IPR014718">
    <property type="entry name" value="GH-type_carb-bd"/>
</dbReference>
<dbReference type="PANTHER" id="PTHR12143:SF39">
    <property type="entry name" value="SECRETED PROTEIN"/>
    <property type="match status" value="1"/>
</dbReference>
<evidence type="ECO:0000313" key="7">
    <source>
        <dbReference type="Proteomes" id="UP000516444"/>
    </source>
</evidence>
<organism evidence="6 7">
    <name type="scientific">Streptomyces aurantiacus</name>
    <dbReference type="NCBI Taxonomy" id="47760"/>
    <lineage>
        <taxon>Bacteria</taxon>
        <taxon>Bacillati</taxon>
        <taxon>Actinomycetota</taxon>
        <taxon>Actinomycetes</taxon>
        <taxon>Kitasatosporales</taxon>
        <taxon>Streptomycetaceae</taxon>
        <taxon>Streptomyces</taxon>
        <taxon>Streptomyces aurantiacus group</taxon>
    </lineage>
</organism>
<dbReference type="Pfam" id="PF07971">
    <property type="entry name" value="Glyco_hydro_92"/>
    <property type="match status" value="1"/>
</dbReference>
<keyword evidence="2" id="KW-0732">Signal</keyword>
<dbReference type="Gene3D" id="2.60.40.10">
    <property type="entry name" value="Immunoglobulins"/>
    <property type="match status" value="1"/>
</dbReference>
<proteinExistence type="predicted"/>
<dbReference type="NCBIfam" id="TIGR01180">
    <property type="entry name" value="aman2_put"/>
    <property type="match status" value="1"/>
</dbReference>
<dbReference type="InterPro" id="IPR005887">
    <property type="entry name" value="GH92_a_mannosidase_put"/>
</dbReference>
<feature type="domain" description="Glycosyl hydrolase family 92" evidence="3">
    <location>
        <begin position="277"/>
        <end position="772"/>
    </location>
</feature>
<feature type="domain" description="Glycosyl hydrolase family 92 N-terminal" evidence="5">
    <location>
        <begin position="45"/>
        <end position="271"/>
    </location>
</feature>
<dbReference type="Gene3D" id="2.70.98.10">
    <property type="match status" value="1"/>
</dbReference>
<dbReference type="Gene3D" id="1.20.1050.60">
    <property type="entry name" value="alpha-1,2-mannosidase"/>
    <property type="match status" value="1"/>
</dbReference>
<dbReference type="Proteomes" id="UP000516444">
    <property type="component" value="Chromosome"/>
</dbReference>
<dbReference type="InterPro" id="IPR041371">
    <property type="entry name" value="GH92_N"/>
</dbReference>
<dbReference type="SUPFAM" id="SSF48208">
    <property type="entry name" value="Six-hairpin glycosidases"/>
    <property type="match status" value="1"/>
</dbReference>
<dbReference type="InterPro" id="IPR012939">
    <property type="entry name" value="Glyco_hydro_92"/>
</dbReference>
<protein>
    <submittedName>
        <fullName evidence="6">Alpha-1,2-mannosidase</fullName>
    </submittedName>
</protein>
<dbReference type="GO" id="GO:0000224">
    <property type="term" value="F:peptide-N4-(N-acetyl-beta-glucosaminyl)asparagine amidase activity"/>
    <property type="evidence" value="ECO:0007669"/>
    <property type="project" value="TreeGrafter"/>
</dbReference>
<gene>
    <name evidence="6" type="ORF">GCM10017557_80340</name>
</gene>
<evidence type="ECO:0000259" key="4">
    <source>
        <dbReference type="Pfam" id="PF10633"/>
    </source>
</evidence>
<dbReference type="InterPro" id="IPR018905">
    <property type="entry name" value="A-galactase_NEW3"/>
</dbReference>
<dbReference type="KEGG" id="sgm:GCM10017557_80340"/>
<dbReference type="GO" id="GO:0006516">
    <property type="term" value="P:glycoprotein catabolic process"/>
    <property type="evidence" value="ECO:0007669"/>
    <property type="project" value="TreeGrafter"/>
</dbReference>
<dbReference type="InterPro" id="IPR008928">
    <property type="entry name" value="6-hairpin_glycosidase_sf"/>
</dbReference>
<dbReference type="EMBL" id="AP023440">
    <property type="protein sequence ID" value="BCL33175.1"/>
    <property type="molecule type" value="Genomic_DNA"/>
</dbReference>
<reference evidence="6 7" key="1">
    <citation type="journal article" date="2014" name="Int. J. Syst. Evol. Microbiol.">
        <title>Complete genome sequence of Corynebacterium casei LMG S-19264T (=DSM 44701T), isolated from a smear-ripened cheese.</title>
        <authorList>
            <consortium name="US DOE Joint Genome Institute (JGI-PGF)"/>
            <person name="Walter F."/>
            <person name="Albersmeier A."/>
            <person name="Kalinowski J."/>
            <person name="Ruckert C."/>
        </authorList>
    </citation>
    <scope>NUCLEOTIDE SEQUENCE [LARGE SCALE GENOMIC DNA]</scope>
    <source>
        <strain evidence="6 7">JCM 4677</strain>
    </source>
</reference>
<evidence type="ECO:0000259" key="3">
    <source>
        <dbReference type="Pfam" id="PF07971"/>
    </source>
</evidence>
<evidence type="ECO:0000256" key="1">
    <source>
        <dbReference type="SAM" id="MobiDB-lite"/>
    </source>
</evidence>
<name>A0A7G1PHP0_9ACTN</name>
<dbReference type="GO" id="GO:0030246">
    <property type="term" value="F:carbohydrate binding"/>
    <property type="evidence" value="ECO:0007669"/>
    <property type="project" value="InterPro"/>
</dbReference>
<evidence type="ECO:0000256" key="2">
    <source>
        <dbReference type="SAM" id="SignalP"/>
    </source>
</evidence>
<dbReference type="InterPro" id="IPR013783">
    <property type="entry name" value="Ig-like_fold"/>
</dbReference>